<proteinExistence type="predicted"/>
<dbReference type="InParanoid" id="A0A804R7W9"/>
<organism evidence="2 3">
    <name type="scientific">Zea mays</name>
    <name type="common">Maize</name>
    <dbReference type="NCBI Taxonomy" id="4577"/>
    <lineage>
        <taxon>Eukaryota</taxon>
        <taxon>Viridiplantae</taxon>
        <taxon>Streptophyta</taxon>
        <taxon>Embryophyta</taxon>
        <taxon>Tracheophyta</taxon>
        <taxon>Spermatophyta</taxon>
        <taxon>Magnoliopsida</taxon>
        <taxon>Liliopsida</taxon>
        <taxon>Poales</taxon>
        <taxon>Poaceae</taxon>
        <taxon>PACMAD clade</taxon>
        <taxon>Panicoideae</taxon>
        <taxon>Andropogonodae</taxon>
        <taxon>Andropogoneae</taxon>
        <taxon>Tripsacinae</taxon>
        <taxon>Zea</taxon>
    </lineage>
</organism>
<dbReference type="OrthoDB" id="294702at2759"/>
<dbReference type="Gramene" id="Zm00001eb403980_T001">
    <property type="protein sequence ID" value="Zm00001eb403980_P001"/>
    <property type="gene ID" value="Zm00001eb403980"/>
</dbReference>
<accession>A0A804R7W9</accession>
<feature type="compositionally biased region" description="Low complexity" evidence="1">
    <location>
        <begin position="320"/>
        <end position="330"/>
    </location>
</feature>
<reference evidence="2" key="3">
    <citation type="submission" date="2021-05" db="UniProtKB">
        <authorList>
            <consortium name="EnsemblPlants"/>
        </authorList>
    </citation>
    <scope>IDENTIFICATION</scope>
    <source>
        <strain evidence="2">cv. B73</strain>
    </source>
</reference>
<feature type="region of interest" description="Disordered" evidence="1">
    <location>
        <begin position="220"/>
        <end position="240"/>
    </location>
</feature>
<feature type="compositionally biased region" description="Low complexity" evidence="1">
    <location>
        <begin position="345"/>
        <end position="364"/>
    </location>
</feature>
<dbReference type="Proteomes" id="UP000007305">
    <property type="component" value="Chromosome 9"/>
</dbReference>
<dbReference type="AlphaFoldDB" id="A0A804R7W9"/>
<feature type="region of interest" description="Disordered" evidence="1">
    <location>
        <begin position="292"/>
        <end position="388"/>
    </location>
</feature>
<gene>
    <name evidence="2" type="primary">LOC100272325</name>
</gene>
<feature type="compositionally biased region" description="Basic and acidic residues" evidence="1">
    <location>
        <begin position="376"/>
        <end position="388"/>
    </location>
</feature>
<reference evidence="3" key="1">
    <citation type="journal article" date="2009" name="Science">
        <title>The B73 maize genome: complexity, diversity, and dynamics.</title>
        <authorList>
            <person name="Schnable P.S."/>
            <person name="Ware D."/>
            <person name="Fulton R.S."/>
            <person name="Stein J.C."/>
            <person name="Wei F."/>
            <person name="Pasternak S."/>
            <person name="Liang C."/>
            <person name="Zhang J."/>
            <person name="Fulton L."/>
            <person name="Graves T.A."/>
            <person name="Minx P."/>
            <person name="Reily A.D."/>
            <person name="Courtney L."/>
            <person name="Kruchowski S.S."/>
            <person name="Tomlinson C."/>
            <person name="Strong C."/>
            <person name="Delehaunty K."/>
            <person name="Fronick C."/>
            <person name="Courtney B."/>
            <person name="Rock S.M."/>
            <person name="Belter E."/>
            <person name="Du F."/>
            <person name="Kim K."/>
            <person name="Abbott R.M."/>
            <person name="Cotton M."/>
            <person name="Levy A."/>
            <person name="Marchetto P."/>
            <person name="Ochoa K."/>
            <person name="Jackson S.M."/>
            <person name="Gillam B."/>
            <person name="Chen W."/>
            <person name="Yan L."/>
            <person name="Higginbotham J."/>
            <person name="Cardenas M."/>
            <person name="Waligorski J."/>
            <person name="Applebaum E."/>
            <person name="Phelps L."/>
            <person name="Falcone J."/>
            <person name="Kanchi K."/>
            <person name="Thane T."/>
            <person name="Scimone A."/>
            <person name="Thane N."/>
            <person name="Henke J."/>
            <person name="Wang T."/>
            <person name="Ruppert J."/>
            <person name="Shah N."/>
            <person name="Rotter K."/>
            <person name="Hodges J."/>
            <person name="Ingenthron E."/>
            <person name="Cordes M."/>
            <person name="Kohlberg S."/>
            <person name="Sgro J."/>
            <person name="Delgado B."/>
            <person name="Mead K."/>
            <person name="Chinwalla A."/>
            <person name="Leonard S."/>
            <person name="Crouse K."/>
            <person name="Collura K."/>
            <person name="Kudrna D."/>
            <person name="Currie J."/>
            <person name="He R."/>
            <person name="Angelova A."/>
            <person name="Rajasekar S."/>
            <person name="Mueller T."/>
            <person name="Lomeli R."/>
            <person name="Scara G."/>
            <person name="Ko A."/>
            <person name="Delaney K."/>
            <person name="Wissotski M."/>
            <person name="Lopez G."/>
            <person name="Campos D."/>
            <person name="Braidotti M."/>
            <person name="Ashley E."/>
            <person name="Golser W."/>
            <person name="Kim H."/>
            <person name="Lee S."/>
            <person name="Lin J."/>
            <person name="Dujmic Z."/>
            <person name="Kim W."/>
            <person name="Talag J."/>
            <person name="Zuccolo A."/>
            <person name="Fan C."/>
            <person name="Sebastian A."/>
            <person name="Kramer M."/>
            <person name="Spiegel L."/>
            <person name="Nascimento L."/>
            <person name="Zutavern T."/>
            <person name="Miller B."/>
            <person name="Ambroise C."/>
            <person name="Muller S."/>
            <person name="Spooner W."/>
            <person name="Narechania A."/>
            <person name="Ren L."/>
            <person name="Wei S."/>
            <person name="Kumari S."/>
            <person name="Faga B."/>
            <person name="Levy M.J."/>
            <person name="McMahan L."/>
            <person name="Van Buren P."/>
            <person name="Vaughn M.W."/>
            <person name="Ying K."/>
            <person name="Yeh C.-T."/>
            <person name="Emrich S.J."/>
            <person name="Jia Y."/>
            <person name="Kalyanaraman A."/>
            <person name="Hsia A.-P."/>
            <person name="Barbazuk W.B."/>
            <person name="Baucom R.S."/>
            <person name="Brutnell T.P."/>
            <person name="Carpita N.C."/>
            <person name="Chaparro C."/>
            <person name="Chia J.-M."/>
            <person name="Deragon J.-M."/>
            <person name="Estill J.C."/>
            <person name="Fu Y."/>
            <person name="Jeddeloh J.A."/>
            <person name="Han Y."/>
            <person name="Lee H."/>
            <person name="Li P."/>
            <person name="Lisch D.R."/>
            <person name="Liu S."/>
            <person name="Liu Z."/>
            <person name="Nagel D.H."/>
            <person name="McCann M.C."/>
            <person name="SanMiguel P."/>
            <person name="Myers A.M."/>
            <person name="Nettleton D."/>
            <person name="Nguyen J."/>
            <person name="Penning B.W."/>
            <person name="Ponnala L."/>
            <person name="Schneider K.L."/>
            <person name="Schwartz D.C."/>
            <person name="Sharma A."/>
            <person name="Soderlund C."/>
            <person name="Springer N.M."/>
            <person name="Sun Q."/>
            <person name="Wang H."/>
            <person name="Waterman M."/>
            <person name="Westerman R."/>
            <person name="Wolfgruber T.K."/>
            <person name="Yang L."/>
            <person name="Yu Y."/>
            <person name="Zhang L."/>
            <person name="Zhou S."/>
            <person name="Zhu Q."/>
            <person name="Bennetzen J.L."/>
            <person name="Dawe R.K."/>
            <person name="Jiang J."/>
            <person name="Jiang N."/>
            <person name="Presting G.G."/>
            <person name="Wessler S.R."/>
            <person name="Aluru S."/>
            <person name="Martienssen R.A."/>
            <person name="Clifton S.W."/>
            <person name="McCombie W.R."/>
            <person name="Wing R.A."/>
            <person name="Wilson R.K."/>
        </authorList>
    </citation>
    <scope>NUCLEOTIDE SEQUENCE [LARGE SCALE GENOMIC DNA]</scope>
    <source>
        <strain evidence="3">cv. B73</strain>
    </source>
</reference>
<evidence type="ECO:0000313" key="3">
    <source>
        <dbReference type="Proteomes" id="UP000007305"/>
    </source>
</evidence>
<feature type="compositionally biased region" description="Low complexity" evidence="1">
    <location>
        <begin position="89"/>
        <end position="104"/>
    </location>
</feature>
<feature type="compositionally biased region" description="Basic and acidic residues" evidence="1">
    <location>
        <begin position="47"/>
        <end position="58"/>
    </location>
</feature>
<keyword evidence="3" id="KW-1185">Reference proteome</keyword>
<evidence type="ECO:0000313" key="2">
    <source>
        <dbReference type="EnsemblPlants" id="Zm00001eb403980_P001"/>
    </source>
</evidence>
<feature type="region of interest" description="Disordered" evidence="1">
    <location>
        <begin position="46"/>
        <end position="207"/>
    </location>
</feature>
<feature type="compositionally biased region" description="Basic and acidic residues" evidence="1">
    <location>
        <begin position="307"/>
        <end position="319"/>
    </location>
</feature>
<dbReference type="EnsemblPlants" id="Zm00001eb403980_T001">
    <property type="protein sequence ID" value="Zm00001eb403980_P001"/>
    <property type="gene ID" value="Zm00001eb403980"/>
</dbReference>
<dbReference type="FunCoup" id="A0A804R7W9">
    <property type="interactions" value="31"/>
</dbReference>
<feature type="compositionally biased region" description="Gly residues" evidence="1">
    <location>
        <begin position="77"/>
        <end position="88"/>
    </location>
</feature>
<name>A0A804R7W9_MAIZE</name>
<sequence>YTSRLALEPSRARRRHPQATATGHTTPPLGLGVRLHARFLPQAIHPIRSDPSVHHVGDVDAAGLGRGGRGQGRRGDPGAGRGHAGLAGGVAVPDRAAAAAGAPGVRHRGGPARDGAQAQAPRRPPPRLLRERRAPGPGQVRRRLLPRIHRLPRGQRPRLPGSCGGAGRVHGGFRPRRVRAERPQPQPVRQERGAGRGGARGRAGARPQVLRHRHLPRLPCRLGRPQIHPRQDRRRGDDGAGGELLVARVLAGAGGGGVREAGGGRPVGAARVAPRAGHPPLVDGAELAAHLHGGGRHHAAAQRARRRDPEQDEGGRHVPAEAGAGDAAGDPRVLLPRHDRHVRQVGVRPHGAAGAAVPRAPLAGRRGRPRPCRAAEVPRRQDRMDQLP</sequence>
<evidence type="ECO:0000256" key="1">
    <source>
        <dbReference type="SAM" id="MobiDB-lite"/>
    </source>
</evidence>
<feature type="compositionally biased region" description="Basic residues" evidence="1">
    <location>
        <begin position="140"/>
        <end position="156"/>
    </location>
</feature>
<reference evidence="2" key="2">
    <citation type="submission" date="2019-07" db="EMBL/GenBank/DDBJ databases">
        <authorList>
            <person name="Seetharam A."/>
            <person name="Woodhouse M."/>
            <person name="Cannon E."/>
        </authorList>
    </citation>
    <scope>NUCLEOTIDE SEQUENCE [LARGE SCALE GENOMIC DNA]</scope>
    <source>
        <strain evidence="2">cv. B73</strain>
    </source>
</reference>
<feature type="region of interest" description="Disordered" evidence="1">
    <location>
        <begin position="1"/>
        <end position="31"/>
    </location>
</feature>
<feature type="compositionally biased region" description="Basic residues" evidence="1">
    <location>
        <begin position="293"/>
        <end position="306"/>
    </location>
</feature>
<protein>
    <submittedName>
        <fullName evidence="2">Uncharacterized protein</fullName>
    </submittedName>
</protein>